<dbReference type="InterPro" id="IPR002475">
    <property type="entry name" value="Bcl2-like"/>
</dbReference>
<name>A0A6S7K166_PARCT</name>
<sequence>MAEGSDEQTTDSPVCEEGKILAKDLINYKLGKNLSPVNATARTLRKLSDDVELRNPDLLAQMCSKLNFSKETVYSSFCEVAKEMFSDGVINWGRIAVLFAFAAQVAKYCNENNMGDQMDDIIEWTARYVSEMGWIEQQGGWNGLNRCFRDIGESNTSWWSRWW</sequence>
<dbReference type="Proteomes" id="UP001152795">
    <property type="component" value="Unassembled WGS sequence"/>
</dbReference>
<dbReference type="GO" id="GO:0008630">
    <property type="term" value="P:intrinsic apoptotic signaling pathway in response to DNA damage"/>
    <property type="evidence" value="ECO:0007669"/>
    <property type="project" value="TreeGrafter"/>
</dbReference>
<dbReference type="SUPFAM" id="SSF56854">
    <property type="entry name" value="Bcl-2 inhibitors of programmed cell death"/>
    <property type="match status" value="1"/>
</dbReference>
<keyword evidence="8" id="KW-1185">Reference proteome</keyword>
<evidence type="ECO:0000256" key="2">
    <source>
        <dbReference type="ARBA" id="ARBA00009458"/>
    </source>
</evidence>
<evidence type="ECO:0000256" key="5">
    <source>
        <dbReference type="ARBA" id="ARBA00022989"/>
    </source>
</evidence>
<dbReference type="PANTHER" id="PTHR11256:SF47">
    <property type="entry name" value="BCL-2-LIKE PROTEIN 10"/>
    <property type="match status" value="1"/>
</dbReference>
<evidence type="ECO:0000256" key="3">
    <source>
        <dbReference type="ARBA" id="ARBA00022692"/>
    </source>
</evidence>
<dbReference type="GO" id="GO:0005741">
    <property type="term" value="C:mitochondrial outer membrane"/>
    <property type="evidence" value="ECO:0007669"/>
    <property type="project" value="TreeGrafter"/>
</dbReference>
<comment type="caution">
    <text evidence="7">The sequence shown here is derived from an EMBL/GenBank/DDBJ whole genome shotgun (WGS) entry which is preliminary data.</text>
</comment>
<dbReference type="AlphaFoldDB" id="A0A6S7K166"/>
<evidence type="ECO:0000256" key="1">
    <source>
        <dbReference type="ARBA" id="ARBA00004308"/>
    </source>
</evidence>
<organism evidence="7 8">
    <name type="scientific">Paramuricea clavata</name>
    <name type="common">Red gorgonian</name>
    <name type="synonym">Violescent sea-whip</name>
    <dbReference type="NCBI Taxonomy" id="317549"/>
    <lineage>
        <taxon>Eukaryota</taxon>
        <taxon>Metazoa</taxon>
        <taxon>Cnidaria</taxon>
        <taxon>Anthozoa</taxon>
        <taxon>Octocorallia</taxon>
        <taxon>Malacalcyonacea</taxon>
        <taxon>Plexauridae</taxon>
        <taxon>Paramuricea</taxon>
    </lineage>
</organism>
<keyword evidence="5" id="KW-1133">Transmembrane helix</keyword>
<gene>
    <name evidence="7" type="ORF">PACLA_8A023065</name>
</gene>
<reference evidence="7" key="1">
    <citation type="submission" date="2020-04" db="EMBL/GenBank/DDBJ databases">
        <authorList>
            <person name="Alioto T."/>
            <person name="Alioto T."/>
            <person name="Gomez Garrido J."/>
        </authorList>
    </citation>
    <scope>NUCLEOTIDE SEQUENCE</scope>
    <source>
        <strain evidence="7">A484AB</strain>
    </source>
</reference>
<protein>
    <submittedName>
        <fullName evidence="7">Apoptosis regulator R1-like</fullName>
    </submittedName>
</protein>
<proteinExistence type="inferred from homology"/>
<dbReference type="EMBL" id="CACRXK020021859">
    <property type="protein sequence ID" value="CAB4036274.1"/>
    <property type="molecule type" value="Genomic_DNA"/>
</dbReference>
<evidence type="ECO:0000313" key="8">
    <source>
        <dbReference type="Proteomes" id="UP001152795"/>
    </source>
</evidence>
<keyword evidence="3" id="KW-0812">Transmembrane</keyword>
<dbReference type="PANTHER" id="PTHR11256">
    <property type="entry name" value="BCL-2 RELATED"/>
    <property type="match status" value="1"/>
</dbReference>
<evidence type="ECO:0000313" key="7">
    <source>
        <dbReference type="EMBL" id="CAB4036274.1"/>
    </source>
</evidence>
<comment type="similarity">
    <text evidence="2">Belongs to the Bcl-2 family.</text>
</comment>
<dbReference type="PROSITE" id="PS50062">
    <property type="entry name" value="BCL2_FAMILY"/>
    <property type="match status" value="1"/>
</dbReference>
<dbReference type="GO" id="GO:0051400">
    <property type="term" value="F:BH domain binding"/>
    <property type="evidence" value="ECO:0007669"/>
    <property type="project" value="TreeGrafter"/>
</dbReference>
<dbReference type="CDD" id="cd06845">
    <property type="entry name" value="Bcl-2_like"/>
    <property type="match status" value="1"/>
</dbReference>
<keyword evidence="4" id="KW-0053">Apoptosis</keyword>
<dbReference type="PRINTS" id="PR01862">
    <property type="entry name" value="BCL2FAMILY"/>
</dbReference>
<dbReference type="SMART" id="SM00337">
    <property type="entry name" value="BCL"/>
    <property type="match status" value="1"/>
</dbReference>
<accession>A0A6S7K166</accession>
<keyword evidence="6" id="KW-0472">Membrane</keyword>
<dbReference type="Gene3D" id="1.10.437.10">
    <property type="entry name" value="Blc2-like"/>
    <property type="match status" value="1"/>
</dbReference>
<dbReference type="Pfam" id="PF00452">
    <property type="entry name" value="Bcl-2"/>
    <property type="match status" value="1"/>
</dbReference>
<dbReference type="GO" id="GO:0042981">
    <property type="term" value="P:regulation of apoptotic process"/>
    <property type="evidence" value="ECO:0007669"/>
    <property type="project" value="InterPro"/>
</dbReference>
<dbReference type="GO" id="GO:0097192">
    <property type="term" value="P:extrinsic apoptotic signaling pathway in absence of ligand"/>
    <property type="evidence" value="ECO:0007669"/>
    <property type="project" value="TreeGrafter"/>
</dbReference>
<dbReference type="InterPro" id="IPR036834">
    <property type="entry name" value="Bcl-2-like_sf"/>
</dbReference>
<dbReference type="GO" id="GO:0001836">
    <property type="term" value="P:release of cytochrome c from mitochondria"/>
    <property type="evidence" value="ECO:0007669"/>
    <property type="project" value="TreeGrafter"/>
</dbReference>
<evidence type="ECO:0000256" key="6">
    <source>
        <dbReference type="ARBA" id="ARBA00023136"/>
    </source>
</evidence>
<evidence type="ECO:0000256" key="4">
    <source>
        <dbReference type="ARBA" id="ARBA00022703"/>
    </source>
</evidence>
<dbReference type="GO" id="GO:0012505">
    <property type="term" value="C:endomembrane system"/>
    <property type="evidence" value="ECO:0007669"/>
    <property type="project" value="UniProtKB-SubCell"/>
</dbReference>
<comment type="subcellular location">
    <subcellularLocation>
        <location evidence="1">Endomembrane system</location>
    </subcellularLocation>
</comment>
<dbReference type="InterPro" id="IPR046371">
    <property type="entry name" value="Bcl-2_BH1-3"/>
</dbReference>
<dbReference type="OrthoDB" id="6021377at2759"/>
<dbReference type="InterPro" id="IPR026298">
    <property type="entry name" value="Bcl-2_fam"/>
</dbReference>